<keyword evidence="4" id="KW-0647">Proteasome</keyword>
<accession>A0A5B7IS79</accession>
<dbReference type="Proteomes" id="UP000324222">
    <property type="component" value="Unassembled WGS sequence"/>
</dbReference>
<dbReference type="SUPFAM" id="SSF50156">
    <property type="entry name" value="PDZ domain-like"/>
    <property type="match status" value="1"/>
</dbReference>
<dbReference type="FunFam" id="2.30.42.10:FF:000107">
    <property type="entry name" value="26S proteasome non-ATPase regulatory subunit 9"/>
    <property type="match status" value="1"/>
</dbReference>
<comment type="caution">
    <text evidence="4">The sequence shown here is derived from an EMBL/GenBank/DDBJ whole genome shotgun (WGS) entry which is preliminary data.</text>
</comment>
<protein>
    <submittedName>
        <fullName evidence="4">26S proteasome non-ATPase regulatory subunit 9</fullName>
    </submittedName>
</protein>
<sequence>MLSPSASPNLDPNGTNAPPPPQNFEPFAKVDHVMPGSPANMAGLQEGDLLSKFGSVTAENFCNLTNVAAVVQHSVNSAIQVSFLITYSAIQVICQLINSTNQVKVIIQCFYT</sequence>
<gene>
    <name evidence="4" type="primary">PSMD9_1</name>
    <name evidence="4" type="ORF">E2C01_079987</name>
</gene>
<name>A0A5B7IS79_PORTR</name>
<feature type="region of interest" description="Disordered" evidence="3">
    <location>
        <begin position="1"/>
        <end position="26"/>
    </location>
</feature>
<evidence type="ECO:0000256" key="3">
    <source>
        <dbReference type="SAM" id="MobiDB-lite"/>
    </source>
</evidence>
<comment type="similarity">
    <text evidence="1">Belongs to the proteasome subunit p27 family.</text>
</comment>
<evidence type="ECO:0000256" key="2">
    <source>
        <dbReference type="ARBA" id="ARBA00023186"/>
    </source>
</evidence>
<keyword evidence="2" id="KW-0143">Chaperone</keyword>
<dbReference type="GO" id="GO:0070682">
    <property type="term" value="P:proteasome regulatory particle assembly"/>
    <property type="evidence" value="ECO:0007669"/>
    <property type="project" value="InterPro"/>
</dbReference>
<dbReference type="InterPro" id="IPR036034">
    <property type="entry name" value="PDZ_sf"/>
</dbReference>
<dbReference type="InterPro" id="IPR035269">
    <property type="entry name" value="PSMD9"/>
</dbReference>
<dbReference type="OrthoDB" id="72325at2759"/>
<dbReference type="PANTHER" id="PTHR12651">
    <property type="entry name" value="26S PROTEASOME NON-ATPASE REGULATORY SUBUNIT 9"/>
    <property type="match status" value="1"/>
</dbReference>
<dbReference type="GO" id="GO:0000502">
    <property type="term" value="C:proteasome complex"/>
    <property type="evidence" value="ECO:0007669"/>
    <property type="project" value="UniProtKB-KW"/>
</dbReference>
<keyword evidence="5" id="KW-1185">Reference proteome</keyword>
<dbReference type="GO" id="GO:0005737">
    <property type="term" value="C:cytoplasm"/>
    <property type="evidence" value="ECO:0007669"/>
    <property type="project" value="TreeGrafter"/>
</dbReference>
<dbReference type="EMBL" id="VSRR010067711">
    <property type="protein sequence ID" value="MPC85223.1"/>
    <property type="molecule type" value="Genomic_DNA"/>
</dbReference>
<organism evidence="4 5">
    <name type="scientific">Portunus trituberculatus</name>
    <name type="common">Swimming crab</name>
    <name type="synonym">Neptunus trituberculatus</name>
    <dbReference type="NCBI Taxonomy" id="210409"/>
    <lineage>
        <taxon>Eukaryota</taxon>
        <taxon>Metazoa</taxon>
        <taxon>Ecdysozoa</taxon>
        <taxon>Arthropoda</taxon>
        <taxon>Crustacea</taxon>
        <taxon>Multicrustacea</taxon>
        <taxon>Malacostraca</taxon>
        <taxon>Eumalacostraca</taxon>
        <taxon>Eucarida</taxon>
        <taxon>Decapoda</taxon>
        <taxon>Pleocyemata</taxon>
        <taxon>Brachyura</taxon>
        <taxon>Eubrachyura</taxon>
        <taxon>Portunoidea</taxon>
        <taxon>Portunidae</taxon>
        <taxon>Portuninae</taxon>
        <taxon>Portunus</taxon>
    </lineage>
</organism>
<dbReference type="GO" id="GO:0005634">
    <property type="term" value="C:nucleus"/>
    <property type="evidence" value="ECO:0007669"/>
    <property type="project" value="TreeGrafter"/>
</dbReference>
<dbReference type="Gene3D" id="2.30.42.10">
    <property type="match status" value="1"/>
</dbReference>
<proteinExistence type="inferred from homology"/>
<evidence type="ECO:0000313" key="5">
    <source>
        <dbReference type="Proteomes" id="UP000324222"/>
    </source>
</evidence>
<reference evidence="4 5" key="1">
    <citation type="submission" date="2019-05" db="EMBL/GenBank/DDBJ databases">
        <title>Another draft genome of Portunus trituberculatus and its Hox gene families provides insights of decapod evolution.</title>
        <authorList>
            <person name="Jeong J.-H."/>
            <person name="Song I."/>
            <person name="Kim S."/>
            <person name="Choi T."/>
            <person name="Kim D."/>
            <person name="Ryu S."/>
            <person name="Kim W."/>
        </authorList>
    </citation>
    <scope>NUCLEOTIDE SEQUENCE [LARGE SCALE GENOMIC DNA]</scope>
    <source>
        <tissue evidence="4">Muscle</tissue>
    </source>
</reference>
<dbReference type="AlphaFoldDB" id="A0A5B7IS79"/>
<feature type="compositionally biased region" description="Polar residues" evidence="3">
    <location>
        <begin position="1"/>
        <end position="16"/>
    </location>
</feature>
<dbReference type="PANTHER" id="PTHR12651:SF1">
    <property type="entry name" value="26S PROTEASOME NON-ATPASE REGULATORY SUBUNIT 9"/>
    <property type="match status" value="1"/>
</dbReference>
<evidence type="ECO:0000313" key="4">
    <source>
        <dbReference type="EMBL" id="MPC85223.1"/>
    </source>
</evidence>
<evidence type="ECO:0000256" key="1">
    <source>
        <dbReference type="ARBA" id="ARBA00005256"/>
    </source>
</evidence>